<dbReference type="SUPFAM" id="SSF140566">
    <property type="entry name" value="FlgN-like"/>
    <property type="match status" value="1"/>
</dbReference>
<protein>
    <submittedName>
        <fullName evidence="3">Flagellar protein FlgN</fullName>
    </submittedName>
</protein>
<accession>A0ABV6KWY1</accession>
<name>A0ABV6KWY1_9BACI</name>
<keyword evidence="3" id="KW-0966">Cell projection</keyword>
<feature type="region of interest" description="Disordered" evidence="2">
    <location>
        <begin position="140"/>
        <end position="162"/>
    </location>
</feature>
<keyword evidence="3" id="KW-0969">Cilium</keyword>
<proteinExistence type="predicted"/>
<dbReference type="InterPro" id="IPR007809">
    <property type="entry name" value="FlgN-like"/>
</dbReference>
<evidence type="ECO:0000256" key="2">
    <source>
        <dbReference type="SAM" id="MobiDB-lite"/>
    </source>
</evidence>
<organism evidence="3 4">
    <name type="scientific">Robertmurraya beringensis</name>
    <dbReference type="NCBI Taxonomy" id="641660"/>
    <lineage>
        <taxon>Bacteria</taxon>
        <taxon>Bacillati</taxon>
        <taxon>Bacillota</taxon>
        <taxon>Bacilli</taxon>
        <taxon>Bacillales</taxon>
        <taxon>Bacillaceae</taxon>
        <taxon>Robertmurraya</taxon>
    </lineage>
</organism>
<dbReference type="InterPro" id="IPR036679">
    <property type="entry name" value="FlgN-like_sf"/>
</dbReference>
<gene>
    <name evidence="3" type="ORF">ACFFHF_21995</name>
</gene>
<dbReference type="RefSeq" id="WP_377059052.1">
    <property type="nucleotide sequence ID" value="NZ_JBHLUU010000125.1"/>
</dbReference>
<feature type="compositionally biased region" description="Polar residues" evidence="2">
    <location>
        <begin position="149"/>
        <end position="162"/>
    </location>
</feature>
<evidence type="ECO:0000256" key="1">
    <source>
        <dbReference type="ARBA" id="ARBA00022795"/>
    </source>
</evidence>
<sequence>MSADQLVTVMERLLDLHNSLLEKAYQKTTVIEKGDIEALNTLIKEEQKLLPTINKFEQVRQQVVRNFLTPFHVEEENFTISTCLTYIDDSKKDKLADFREELLEVAQKLQKQNELNSELIKQSLQFVQMSLDMFYPKTPEFNYGPPKQSGPSTSNSLFNRKA</sequence>
<evidence type="ECO:0000313" key="3">
    <source>
        <dbReference type="EMBL" id="MFC0477863.1"/>
    </source>
</evidence>
<evidence type="ECO:0000313" key="4">
    <source>
        <dbReference type="Proteomes" id="UP001589738"/>
    </source>
</evidence>
<keyword evidence="4" id="KW-1185">Reference proteome</keyword>
<reference evidence="3 4" key="1">
    <citation type="submission" date="2024-09" db="EMBL/GenBank/DDBJ databases">
        <authorList>
            <person name="Sun Q."/>
            <person name="Mori K."/>
        </authorList>
    </citation>
    <scope>NUCLEOTIDE SEQUENCE [LARGE SCALE GENOMIC DNA]</scope>
    <source>
        <strain evidence="3 4">CGMCC 1.9126</strain>
    </source>
</reference>
<dbReference type="Gene3D" id="1.20.58.300">
    <property type="entry name" value="FlgN-like"/>
    <property type="match status" value="1"/>
</dbReference>
<dbReference type="Pfam" id="PF05130">
    <property type="entry name" value="FlgN"/>
    <property type="match status" value="1"/>
</dbReference>
<keyword evidence="1" id="KW-1005">Bacterial flagellum biogenesis</keyword>
<dbReference type="EMBL" id="JBHLUU010000125">
    <property type="protein sequence ID" value="MFC0477863.1"/>
    <property type="molecule type" value="Genomic_DNA"/>
</dbReference>
<keyword evidence="3" id="KW-0282">Flagellum</keyword>
<comment type="caution">
    <text evidence="3">The sequence shown here is derived from an EMBL/GenBank/DDBJ whole genome shotgun (WGS) entry which is preliminary data.</text>
</comment>
<dbReference type="Proteomes" id="UP001589738">
    <property type="component" value="Unassembled WGS sequence"/>
</dbReference>